<dbReference type="Proteomes" id="UP000545490">
    <property type="component" value="Unassembled WGS sequence"/>
</dbReference>
<protein>
    <submittedName>
        <fullName evidence="1">Uncharacterized protein</fullName>
    </submittedName>
</protein>
<dbReference type="EMBL" id="JACIDG010000006">
    <property type="protein sequence ID" value="MBB3915347.1"/>
    <property type="molecule type" value="Genomic_DNA"/>
</dbReference>
<reference evidence="1 2" key="1">
    <citation type="submission" date="2020-08" db="EMBL/GenBank/DDBJ databases">
        <title>Genomic Encyclopedia of Type Strains, Phase IV (KMG-IV): sequencing the most valuable type-strain genomes for metagenomic binning, comparative biology and taxonomic classification.</title>
        <authorList>
            <person name="Goeker M."/>
        </authorList>
    </citation>
    <scope>NUCLEOTIDE SEQUENCE [LARGE SCALE GENOMIC DNA]</scope>
    <source>
        <strain evidence="1 2">DSM 19331</strain>
    </source>
</reference>
<proteinExistence type="predicted"/>
<organism evidence="1 2">
    <name type="scientific">Rhizobium fabae</name>
    <dbReference type="NCBI Taxonomy" id="573179"/>
    <lineage>
        <taxon>Bacteria</taxon>
        <taxon>Pseudomonadati</taxon>
        <taxon>Pseudomonadota</taxon>
        <taxon>Alphaproteobacteria</taxon>
        <taxon>Hyphomicrobiales</taxon>
        <taxon>Rhizobiaceae</taxon>
        <taxon>Rhizobium/Agrobacterium group</taxon>
        <taxon>Rhizobium</taxon>
    </lineage>
</organism>
<evidence type="ECO:0000313" key="1">
    <source>
        <dbReference type="EMBL" id="MBB3915347.1"/>
    </source>
</evidence>
<dbReference type="AlphaFoldDB" id="A0A7W6BAL0"/>
<evidence type="ECO:0000313" key="2">
    <source>
        <dbReference type="Proteomes" id="UP000545490"/>
    </source>
</evidence>
<sequence>MKHAAEGLGIGRLNSWSHIMAWARQFKGFYNVIRSHRLFTIGDPYSPEFRDVERVDIFQ</sequence>
<accession>A0A7W6BAL0</accession>
<comment type="caution">
    <text evidence="1">The sequence shown here is derived from an EMBL/GenBank/DDBJ whole genome shotgun (WGS) entry which is preliminary data.</text>
</comment>
<gene>
    <name evidence="1" type="ORF">GGQ65_002637</name>
</gene>
<name>A0A7W6BAL0_9HYPH</name>